<dbReference type="EMBL" id="GBRH01225961">
    <property type="protein sequence ID" value="JAD71934.1"/>
    <property type="molecule type" value="Transcribed_RNA"/>
</dbReference>
<protein>
    <submittedName>
        <fullName evidence="1">Uncharacterized protein</fullName>
    </submittedName>
</protein>
<reference evidence="1" key="2">
    <citation type="journal article" date="2015" name="Data Brief">
        <title>Shoot transcriptome of the giant reed, Arundo donax.</title>
        <authorList>
            <person name="Barrero R.A."/>
            <person name="Guerrero F.D."/>
            <person name="Moolhuijzen P."/>
            <person name="Goolsby J.A."/>
            <person name="Tidwell J."/>
            <person name="Bellgard S.E."/>
            <person name="Bellgard M.I."/>
        </authorList>
    </citation>
    <scope>NUCLEOTIDE SEQUENCE</scope>
    <source>
        <tissue evidence="1">Shoot tissue taken approximately 20 cm above the soil surface</tissue>
    </source>
</reference>
<sequence length="22" mass="2620">MILFGEGIENKVHNLKFTEPFR</sequence>
<accession>A0A0A9C6I5</accession>
<name>A0A0A9C6I5_ARUDO</name>
<organism evidence="1">
    <name type="scientific">Arundo donax</name>
    <name type="common">Giant reed</name>
    <name type="synonym">Donax arundinaceus</name>
    <dbReference type="NCBI Taxonomy" id="35708"/>
    <lineage>
        <taxon>Eukaryota</taxon>
        <taxon>Viridiplantae</taxon>
        <taxon>Streptophyta</taxon>
        <taxon>Embryophyta</taxon>
        <taxon>Tracheophyta</taxon>
        <taxon>Spermatophyta</taxon>
        <taxon>Magnoliopsida</taxon>
        <taxon>Liliopsida</taxon>
        <taxon>Poales</taxon>
        <taxon>Poaceae</taxon>
        <taxon>PACMAD clade</taxon>
        <taxon>Arundinoideae</taxon>
        <taxon>Arundineae</taxon>
        <taxon>Arundo</taxon>
    </lineage>
</organism>
<proteinExistence type="predicted"/>
<reference evidence="1" key="1">
    <citation type="submission" date="2014-09" db="EMBL/GenBank/DDBJ databases">
        <authorList>
            <person name="Magalhaes I.L.F."/>
            <person name="Oliveira U."/>
            <person name="Santos F.R."/>
            <person name="Vidigal T.H.D.A."/>
            <person name="Brescovit A.D."/>
            <person name="Santos A.J."/>
        </authorList>
    </citation>
    <scope>NUCLEOTIDE SEQUENCE</scope>
    <source>
        <tissue evidence="1">Shoot tissue taken approximately 20 cm above the soil surface</tissue>
    </source>
</reference>
<evidence type="ECO:0000313" key="1">
    <source>
        <dbReference type="EMBL" id="JAD71934.1"/>
    </source>
</evidence>
<dbReference type="AlphaFoldDB" id="A0A0A9C6I5"/>